<dbReference type="EMBL" id="BTGU01000028">
    <property type="protein sequence ID" value="GMN48643.1"/>
    <property type="molecule type" value="Genomic_DNA"/>
</dbReference>
<name>A0AA88ALZ5_FICCA</name>
<evidence type="ECO:0000313" key="1">
    <source>
        <dbReference type="EMBL" id="GMN48643.1"/>
    </source>
</evidence>
<proteinExistence type="predicted"/>
<dbReference type="PANTHER" id="PTHR48475">
    <property type="entry name" value="RIBONUCLEASE H"/>
    <property type="match status" value="1"/>
</dbReference>
<organism evidence="1 2">
    <name type="scientific">Ficus carica</name>
    <name type="common">Common fig</name>
    <dbReference type="NCBI Taxonomy" id="3494"/>
    <lineage>
        <taxon>Eukaryota</taxon>
        <taxon>Viridiplantae</taxon>
        <taxon>Streptophyta</taxon>
        <taxon>Embryophyta</taxon>
        <taxon>Tracheophyta</taxon>
        <taxon>Spermatophyta</taxon>
        <taxon>Magnoliopsida</taxon>
        <taxon>eudicotyledons</taxon>
        <taxon>Gunneridae</taxon>
        <taxon>Pentapetalae</taxon>
        <taxon>rosids</taxon>
        <taxon>fabids</taxon>
        <taxon>Rosales</taxon>
        <taxon>Moraceae</taxon>
        <taxon>Ficeae</taxon>
        <taxon>Ficus</taxon>
    </lineage>
</organism>
<keyword evidence="2" id="KW-1185">Reference proteome</keyword>
<evidence type="ECO:0000313" key="2">
    <source>
        <dbReference type="Proteomes" id="UP001187192"/>
    </source>
</evidence>
<dbReference type="PANTHER" id="PTHR48475:SF2">
    <property type="entry name" value="RIBONUCLEASE H"/>
    <property type="match status" value="1"/>
</dbReference>
<dbReference type="Gene3D" id="3.30.420.10">
    <property type="entry name" value="Ribonuclease H-like superfamily/Ribonuclease H"/>
    <property type="match status" value="1"/>
</dbReference>
<accession>A0AA88ALZ5</accession>
<comment type="caution">
    <text evidence="1">The sequence shown here is derived from an EMBL/GenBank/DDBJ whole genome shotgun (WGS) entry which is preliminary data.</text>
</comment>
<gene>
    <name evidence="1" type="ORF">TIFTF001_017820</name>
</gene>
<sequence>MSREDSVLITFTDDEANKFLHLHIDALAGEIKITDNTVRLVLIDNRRYADILFMDAFTRLKIDGAILAFIQTPLYGYIDECVRVVGLIFISITIGDKPKKATRMVEFLVVESGFSRGNQERARKCYVEAVNKVCHKVPKPAVVTTIFKIDEIDTPNEGPSTPDPDLPRWKLFVDGSSSLGGSGAGLVTGALYAKEEWMAKYLGKDKSLLDQFRKHTMSWIPRSKNNEADALARLASDIDTKGLVSIPVERLHQPNIECTEQVFCYEKDKTWMDLIEDYLTYLSSRRIKKMLGESGTFSVIGIA</sequence>
<reference evidence="1" key="1">
    <citation type="submission" date="2023-07" db="EMBL/GenBank/DDBJ databases">
        <title>draft genome sequence of fig (Ficus carica).</title>
        <authorList>
            <person name="Takahashi T."/>
            <person name="Nishimura K."/>
        </authorList>
    </citation>
    <scope>NUCLEOTIDE SEQUENCE</scope>
</reference>
<evidence type="ECO:0008006" key="3">
    <source>
        <dbReference type="Google" id="ProtNLM"/>
    </source>
</evidence>
<dbReference type="GO" id="GO:0003676">
    <property type="term" value="F:nucleic acid binding"/>
    <property type="evidence" value="ECO:0007669"/>
    <property type="project" value="InterPro"/>
</dbReference>
<dbReference type="InterPro" id="IPR036397">
    <property type="entry name" value="RNaseH_sf"/>
</dbReference>
<protein>
    <recommendedName>
        <fullName evidence="3">RNase H type-1 domain-containing protein</fullName>
    </recommendedName>
</protein>
<dbReference type="Proteomes" id="UP001187192">
    <property type="component" value="Unassembled WGS sequence"/>
</dbReference>
<dbReference type="AlphaFoldDB" id="A0AA88ALZ5"/>